<feature type="non-terminal residue" evidence="1">
    <location>
        <position position="1"/>
    </location>
</feature>
<dbReference type="Proteomes" id="UP000479190">
    <property type="component" value="Unassembled WGS sequence"/>
</dbReference>
<protein>
    <submittedName>
        <fullName evidence="1">Uncharacterized protein</fullName>
    </submittedName>
</protein>
<keyword evidence="2" id="KW-1185">Reference proteome</keyword>
<proteinExistence type="predicted"/>
<sequence>RETPKKDFGKDSSPTTEVILGVGMAVCAAQPKWSVATVAATAKSKLVGRPGLCSHDRNSRERGIRAGMERRPDGHEIFRQAQDCSRRILKNVGGTTTTSFCYLIHTKFAIARCSLRIKDTSVVRCHDGWIDQRTIQEYVDHIQQDAPHRGLL</sequence>
<dbReference type="AlphaFoldDB" id="A0A6H5I2Z4"/>
<evidence type="ECO:0000313" key="2">
    <source>
        <dbReference type="Proteomes" id="UP000479190"/>
    </source>
</evidence>
<reference evidence="1 2" key="1">
    <citation type="submission" date="2020-02" db="EMBL/GenBank/DDBJ databases">
        <authorList>
            <person name="Ferguson B K."/>
        </authorList>
    </citation>
    <scope>NUCLEOTIDE SEQUENCE [LARGE SCALE GENOMIC DNA]</scope>
</reference>
<dbReference type="EMBL" id="CADCXV010000559">
    <property type="protein sequence ID" value="CAB0030854.1"/>
    <property type="molecule type" value="Genomic_DNA"/>
</dbReference>
<gene>
    <name evidence="1" type="ORF">TBRA_LOCUS2840</name>
</gene>
<accession>A0A6H5I2Z4</accession>
<organism evidence="1 2">
    <name type="scientific">Trichogramma brassicae</name>
    <dbReference type="NCBI Taxonomy" id="86971"/>
    <lineage>
        <taxon>Eukaryota</taxon>
        <taxon>Metazoa</taxon>
        <taxon>Ecdysozoa</taxon>
        <taxon>Arthropoda</taxon>
        <taxon>Hexapoda</taxon>
        <taxon>Insecta</taxon>
        <taxon>Pterygota</taxon>
        <taxon>Neoptera</taxon>
        <taxon>Endopterygota</taxon>
        <taxon>Hymenoptera</taxon>
        <taxon>Apocrita</taxon>
        <taxon>Proctotrupomorpha</taxon>
        <taxon>Chalcidoidea</taxon>
        <taxon>Trichogrammatidae</taxon>
        <taxon>Trichogramma</taxon>
    </lineage>
</organism>
<name>A0A6H5I2Z4_9HYME</name>
<evidence type="ECO:0000313" key="1">
    <source>
        <dbReference type="EMBL" id="CAB0030854.1"/>
    </source>
</evidence>